<evidence type="ECO:0000313" key="3">
    <source>
        <dbReference type="EMBL" id="SDQ40568.1"/>
    </source>
</evidence>
<protein>
    <submittedName>
        <fullName evidence="3">Type II secretion system protein G (GspG)</fullName>
    </submittedName>
</protein>
<dbReference type="Proteomes" id="UP000183471">
    <property type="component" value="Unassembled WGS sequence"/>
</dbReference>
<name>A0ABY0T9L3_9PROT</name>
<keyword evidence="2" id="KW-1133">Transmembrane helix</keyword>
<dbReference type="InterPro" id="IPR045584">
    <property type="entry name" value="Pilin-like"/>
</dbReference>
<proteinExistence type="predicted"/>
<evidence type="ECO:0000256" key="2">
    <source>
        <dbReference type="SAM" id="Phobius"/>
    </source>
</evidence>
<accession>A0ABY0T9L3</accession>
<dbReference type="RefSeq" id="WP_176759928.1">
    <property type="nucleotide sequence ID" value="NZ_FNKY01000001.1"/>
</dbReference>
<feature type="transmembrane region" description="Helical" evidence="2">
    <location>
        <begin position="27"/>
        <end position="52"/>
    </location>
</feature>
<sequence>MRKAYSAFTLRIRQSAGKAGRFSAKNWGYSGFTLIELLVVMAIIATLLSIVVPRYFNSLDRSKEVVLRQDLHVMRDAIDKFYSDTGKYPSELNELVEKRYLRAIPVDPLTESAATWVAVPPPRDGGGVYDVRSGSPEQAKDGTLYEAW</sequence>
<dbReference type="SUPFAM" id="SSF54523">
    <property type="entry name" value="Pili subunits"/>
    <property type="match status" value="1"/>
</dbReference>
<dbReference type="PRINTS" id="PR00813">
    <property type="entry name" value="BCTERIALGSPG"/>
</dbReference>
<dbReference type="EMBL" id="FNKY01000001">
    <property type="protein sequence ID" value="SDQ40568.1"/>
    <property type="molecule type" value="Genomic_DNA"/>
</dbReference>
<dbReference type="InterPro" id="IPR000983">
    <property type="entry name" value="Bac_GSPG_pilin"/>
</dbReference>
<dbReference type="NCBIfam" id="TIGR02532">
    <property type="entry name" value="IV_pilin_GFxxxE"/>
    <property type="match status" value="1"/>
</dbReference>
<keyword evidence="2" id="KW-0472">Membrane</keyword>
<evidence type="ECO:0000256" key="1">
    <source>
        <dbReference type="ARBA" id="ARBA00022481"/>
    </source>
</evidence>
<dbReference type="PROSITE" id="PS00409">
    <property type="entry name" value="PROKAR_NTER_METHYL"/>
    <property type="match status" value="1"/>
</dbReference>
<gene>
    <name evidence="3" type="ORF">SAMN05216402_0726</name>
</gene>
<keyword evidence="1" id="KW-0488">Methylation</keyword>
<reference evidence="3 4" key="1">
    <citation type="submission" date="2016-10" db="EMBL/GenBank/DDBJ databases">
        <authorList>
            <person name="Varghese N."/>
            <person name="Submissions S."/>
        </authorList>
    </citation>
    <scope>NUCLEOTIDE SEQUENCE [LARGE SCALE GENOMIC DNA]</scope>
    <source>
        <strain evidence="3 4">Nl1</strain>
    </source>
</reference>
<dbReference type="Pfam" id="PF07963">
    <property type="entry name" value="N_methyl"/>
    <property type="match status" value="1"/>
</dbReference>
<dbReference type="InterPro" id="IPR012902">
    <property type="entry name" value="N_methyl_site"/>
</dbReference>
<comment type="caution">
    <text evidence="3">The sequence shown here is derived from an EMBL/GenBank/DDBJ whole genome shotgun (WGS) entry which is preliminary data.</text>
</comment>
<dbReference type="Gene3D" id="3.30.700.10">
    <property type="entry name" value="Glycoprotein, Type 4 Pilin"/>
    <property type="match status" value="1"/>
</dbReference>
<keyword evidence="4" id="KW-1185">Reference proteome</keyword>
<evidence type="ECO:0000313" key="4">
    <source>
        <dbReference type="Proteomes" id="UP000183471"/>
    </source>
</evidence>
<keyword evidence="2" id="KW-0812">Transmembrane</keyword>
<organism evidence="3 4">
    <name type="scientific">Nitrosospira multiformis</name>
    <dbReference type="NCBI Taxonomy" id="1231"/>
    <lineage>
        <taxon>Bacteria</taxon>
        <taxon>Pseudomonadati</taxon>
        <taxon>Pseudomonadota</taxon>
        <taxon>Betaproteobacteria</taxon>
        <taxon>Nitrosomonadales</taxon>
        <taxon>Nitrosomonadaceae</taxon>
        <taxon>Nitrosospira</taxon>
    </lineage>
</organism>